<sequence>MLARLYAKVHQSFINIENNIMFLIRRRHPGDALCILDSQYPINNNRVSKAPQFSLEDLLKDSILWAVPKHRRTVEKRLSRKFGWPDQVWKPIVPKKNLLMCRSCGDHYVAGHLCSTCYSKVKKETEEMHKEIEAELGLDPVDKEVVVLYQGEKEGIPDEFFKGKRIVEMKKERPAWFSKNLLERTTQSPATTTSVKPTDLA</sequence>
<name>A0A1B6H346_9HEMI</name>
<evidence type="ECO:0000256" key="10">
    <source>
        <dbReference type="SAM" id="MobiDB-lite"/>
    </source>
</evidence>
<accession>A0A1B6H346</accession>
<feature type="compositionally biased region" description="Polar residues" evidence="10">
    <location>
        <begin position="183"/>
        <end position="201"/>
    </location>
</feature>
<comment type="similarity">
    <text evidence="2">Belongs to the bacterial ribosomal protein bL32 family.</text>
</comment>
<evidence type="ECO:0000256" key="6">
    <source>
        <dbReference type="ARBA" id="ARBA00023274"/>
    </source>
</evidence>
<evidence type="ECO:0000256" key="1">
    <source>
        <dbReference type="ARBA" id="ARBA00004173"/>
    </source>
</evidence>
<evidence type="ECO:0000313" key="11">
    <source>
        <dbReference type="EMBL" id="JAS69096.1"/>
    </source>
</evidence>
<comment type="subcellular location">
    <subcellularLocation>
        <location evidence="1">Mitochondrion</location>
    </subcellularLocation>
</comment>
<protein>
    <recommendedName>
        <fullName evidence="7">Large ribosomal subunit protein bL32m</fullName>
    </recommendedName>
    <alternativeName>
        <fullName evidence="8">39S ribosomal protein L32, mitochondrial</fullName>
    </alternativeName>
</protein>
<keyword evidence="5" id="KW-0496">Mitochondrion</keyword>
<comment type="function">
    <text evidence="9">Component of the mitochondrial large ribosomal subunit (mt-LSU). The mitochondrial ribosome (mitoribosome) is a large ribonucleoprotein complex responsible for the synthesis of proteins inside mitochondria.</text>
</comment>
<dbReference type="InterPro" id="IPR051991">
    <property type="entry name" value="Mitoribosomal_protein_bL32"/>
</dbReference>
<dbReference type="AlphaFoldDB" id="A0A1B6H346"/>
<keyword evidence="6" id="KW-0687">Ribonucleoprotein</keyword>
<dbReference type="InterPro" id="IPR011332">
    <property type="entry name" value="Ribosomal_zn-bd"/>
</dbReference>
<evidence type="ECO:0000256" key="5">
    <source>
        <dbReference type="ARBA" id="ARBA00023128"/>
    </source>
</evidence>
<dbReference type="GO" id="GO:0005762">
    <property type="term" value="C:mitochondrial large ribosomal subunit"/>
    <property type="evidence" value="ECO:0007669"/>
    <property type="project" value="TreeGrafter"/>
</dbReference>
<gene>
    <name evidence="11" type="ORF">g.17653</name>
</gene>
<evidence type="ECO:0000256" key="9">
    <source>
        <dbReference type="ARBA" id="ARBA00045766"/>
    </source>
</evidence>
<dbReference type="PANTHER" id="PTHR21026">
    <property type="entry name" value="39S RIBOSOMAL PROTEIN L32, MITOCHONDRIAL"/>
    <property type="match status" value="1"/>
</dbReference>
<evidence type="ECO:0000256" key="4">
    <source>
        <dbReference type="ARBA" id="ARBA00022980"/>
    </source>
</evidence>
<keyword evidence="3" id="KW-0809">Transit peptide</keyword>
<reference evidence="11" key="1">
    <citation type="submission" date="2015-11" db="EMBL/GenBank/DDBJ databases">
        <title>De novo transcriptome assembly of four potential Pierce s Disease insect vectors from Arizona vineyards.</title>
        <authorList>
            <person name="Tassone E.E."/>
        </authorList>
    </citation>
    <scope>NUCLEOTIDE SEQUENCE</scope>
</reference>
<organism evidence="11">
    <name type="scientific">Cuerna arida</name>
    <dbReference type="NCBI Taxonomy" id="1464854"/>
    <lineage>
        <taxon>Eukaryota</taxon>
        <taxon>Metazoa</taxon>
        <taxon>Ecdysozoa</taxon>
        <taxon>Arthropoda</taxon>
        <taxon>Hexapoda</taxon>
        <taxon>Insecta</taxon>
        <taxon>Pterygota</taxon>
        <taxon>Neoptera</taxon>
        <taxon>Paraneoptera</taxon>
        <taxon>Hemiptera</taxon>
        <taxon>Auchenorrhyncha</taxon>
        <taxon>Membracoidea</taxon>
        <taxon>Cicadellidae</taxon>
        <taxon>Cicadellinae</taxon>
        <taxon>Proconiini</taxon>
        <taxon>Cuerna</taxon>
    </lineage>
</organism>
<evidence type="ECO:0000256" key="7">
    <source>
        <dbReference type="ARBA" id="ARBA00039935"/>
    </source>
</evidence>
<proteinExistence type="inferred from homology"/>
<dbReference type="EMBL" id="GECZ01000673">
    <property type="protein sequence ID" value="JAS69096.1"/>
    <property type="molecule type" value="Transcribed_RNA"/>
</dbReference>
<dbReference type="PANTHER" id="PTHR21026:SF2">
    <property type="entry name" value="LARGE RIBOSOMAL SUBUNIT PROTEIN BL32M"/>
    <property type="match status" value="1"/>
</dbReference>
<evidence type="ECO:0000256" key="3">
    <source>
        <dbReference type="ARBA" id="ARBA00022946"/>
    </source>
</evidence>
<dbReference type="GO" id="GO:0003735">
    <property type="term" value="F:structural constituent of ribosome"/>
    <property type="evidence" value="ECO:0007669"/>
    <property type="project" value="TreeGrafter"/>
</dbReference>
<feature type="region of interest" description="Disordered" evidence="10">
    <location>
        <begin position="181"/>
        <end position="201"/>
    </location>
</feature>
<evidence type="ECO:0000256" key="8">
    <source>
        <dbReference type="ARBA" id="ARBA00042577"/>
    </source>
</evidence>
<keyword evidence="4" id="KW-0689">Ribosomal protein</keyword>
<evidence type="ECO:0000256" key="2">
    <source>
        <dbReference type="ARBA" id="ARBA00008560"/>
    </source>
</evidence>
<dbReference type="SUPFAM" id="SSF57829">
    <property type="entry name" value="Zn-binding ribosomal proteins"/>
    <property type="match status" value="1"/>
</dbReference>
<dbReference type="GO" id="GO:0006412">
    <property type="term" value="P:translation"/>
    <property type="evidence" value="ECO:0007669"/>
    <property type="project" value="InterPro"/>
</dbReference>